<feature type="transmembrane region" description="Helical" evidence="1">
    <location>
        <begin position="143"/>
        <end position="161"/>
    </location>
</feature>
<protein>
    <submittedName>
        <fullName evidence="2">Particulate methane monooxygenase beta subunit</fullName>
        <ecNumber evidence="2">1.14.18.3</ecNumber>
    </submittedName>
</protein>
<keyword evidence="3" id="KW-1185">Reference proteome</keyword>
<dbReference type="AlphaFoldDB" id="A0A1R4HEV6"/>
<sequence length="247" mass="28219">MSASQSAVRSRAEAVKVSRTFDWLICFTLFFVVLGGYHVHFMLVAGDWDFWVDWKDRRLWVTVLPIMAITFPAAVQAVLWWRYRIAFGATLCVMGLLFGEWVNRYFNFWGWTYFPINFVFPSQLIPGAIVLDVILMMSGSMQLTAVLGGLAFGLLFYPSNWPVIAPLHQPVEYNGMVMTLADLTGYHYIRTGMPEYIRMVEKGTLRTFGKDVAPVSAFFSGFVSIIVYVLWHFFGRWFGSTAFTTAS</sequence>
<dbReference type="NCBIfam" id="NF041557">
    <property type="entry name" value="AmoA_BACT"/>
    <property type="match status" value="1"/>
</dbReference>
<dbReference type="RefSeq" id="WP_087144450.1">
    <property type="nucleotide sequence ID" value="NZ_FUKI01000135.1"/>
</dbReference>
<keyword evidence="2" id="KW-0560">Oxidoreductase</keyword>
<name>A0A1R4HEV6_9GAMM</name>
<evidence type="ECO:0000313" key="2">
    <source>
        <dbReference type="EMBL" id="SJM94736.1"/>
    </source>
</evidence>
<keyword evidence="2" id="KW-0503">Monooxygenase</keyword>
<dbReference type="EC" id="1.14.18.3" evidence="2"/>
<evidence type="ECO:0000256" key="1">
    <source>
        <dbReference type="SAM" id="Phobius"/>
    </source>
</evidence>
<gene>
    <name evidence="2" type="primary">pmoA</name>
    <name evidence="2" type="ORF">CRENPOLYSF1_580030</name>
</gene>
<dbReference type="InterPro" id="IPR003393">
    <property type="entry name" value="NH3_CH4_mOase_A"/>
</dbReference>
<feature type="transmembrane region" description="Helical" evidence="1">
    <location>
        <begin position="59"/>
        <end position="78"/>
    </location>
</feature>
<dbReference type="NCBIfam" id="TIGR03080">
    <property type="entry name" value="CH4_NH3mon_ox_A"/>
    <property type="match status" value="1"/>
</dbReference>
<dbReference type="EMBL" id="FUKI01000135">
    <property type="protein sequence ID" value="SJM94736.1"/>
    <property type="molecule type" value="Genomic_DNA"/>
</dbReference>
<evidence type="ECO:0000313" key="3">
    <source>
        <dbReference type="Proteomes" id="UP000195667"/>
    </source>
</evidence>
<reference evidence="3" key="1">
    <citation type="submission" date="2017-02" db="EMBL/GenBank/DDBJ databases">
        <authorList>
            <person name="Daims H."/>
        </authorList>
    </citation>
    <scope>NUCLEOTIDE SEQUENCE [LARGE SCALE GENOMIC DNA]</scope>
</reference>
<feature type="transmembrane region" description="Helical" evidence="1">
    <location>
        <begin position="212"/>
        <end position="234"/>
    </location>
</feature>
<organism evidence="2 3">
    <name type="scientific">Crenothrix polyspora</name>
    <dbReference type="NCBI Taxonomy" id="360316"/>
    <lineage>
        <taxon>Bacteria</taxon>
        <taxon>Pseudomonadati</taxon>
        <taxon>Pseudomonadota</taxon>
        <taxon>Gammaproteobacteria</taxon>
        <taxon>Methylococcales</taxon>
        <taxon>Crenotrichaceae</taxon>
        <taxon>Crenothrix</taxon>
    </lineage>
</organism>
<keyword evidence="1" id="KW-1133">Transmembrane helix</keyword>
<dbReference type="Proteomes" id="UP000195667">
    <property type="component" value="Unassembled WGS sequence"/>
</dbReference>
<proteinExistence type="predicted"/>
<feature type="transmembrane region" description="Helical" evidence="1">
    <location>
        <begin position="108"/>
        <end position="131"/>
    </location>
</feature>
<keyword evidence="1" id="KW-0812">Transmembrane</keyword>
<accession>A0A1R4HEV6</accession>
<dbReference type="Pfam" id="PF02461">
    <property type="entry name" value="AMO"/>
    <property type="match status" value="1"/>
</dbReference>
<keyword evidence="1" id="KW-0472">Membrane</keyword>
<dbReference type="InterPro" id="IPR037001">
    <property type="entry name" value="NH3/CH4_mOase_suA_sf"/>
</dbReference>
<feature type="transmembrane region" description="Helical" evidence="1">
    <location>
        <begin position="85"/>
        <end position="102"/>
    </location>
</feature>
<dbReference type="OrthoDB" id="183959at2"/>
<dbReference type="GO" id="GO:0004497">
    <property type="term" value="F:monooxygenase activity"/>
    <property type="evidence" value="ECO:0007669"/>
    <property type="project" value="UniProtKB-KW"/>
</dbReference>
<dbReference type="Gene3D" id="1.20.1450.10">
    <property type="entry name" value="Ammonia/particulate methane monooxygenase, subunit A"/>
    <property type="match status" value="1"/>
</dbReference>
<feature type="transmembrane region" description="Helical" evidence="1">
    <location>
        <begin position="21"/>
        <end position="39"/>
    </location>
</feature>